<feature type="domain" description="LysM" evidence="1">
    <location>
        <begin position="481"/>
        <end position="525"/>
    </location>
</feature>
<gene>
    <name evidence="2" type="primary">exsA</name>
    <name evidence="2" type="ORF">H0A61_00857</name>
</gene>
<sequence>MGVQVVKDVVKVSQVVGEQSTQVMVDGTVAVPAGKPDIQRVISVDANLNTATLDIEVIEGKVIIEGEIDVRVMYVADVDMEQPVHFMEGTINFSTFIKVPGAKPKMDVSVVADIDYVNFDVKNSRIADVKIVLDLFAKITKAIEVEVVTDIKGPDCQVLKETIKVDDIIGENFSQTVVKDEVDIPAEKPNIQEIIKVDVSVEEKEVKVIEDKVIVDGTLDVKVLYVADVPEDMPQQPVHFAEGRIPFTHFVEIPGAEPDMTAIVRVVVENARGRRKNARTVTVEAVLELFAKVTSTEQLDVVVDAYCPSSPIHLKKEKLKVAQVIGEDTTQSVIKDVLEVPSEKPPIEQIYNVKASAKIDEKSIIDNKVIIEGSINIETLYVAEVAEVCPQQPLHYTEGEIPFTQFVEIPGAKKGMDVEVHVMVEHVSFSLVNHKEYEVRVVLGIFAKVTETVELEVVVGVSEVDKEKYPYPPEKEKPTVRIYIVQRGDTLWKIAKRYNTTIDAIVRANNIKNPDLIMPGQKLIIP</sequence>
<keyword evidence="3" id="KW-1185">Reference proteome</keyword>
<evidence type="ECO:0000313" key="2">
    <source>
        <dbReference type="EMBL" id="QSQ08530.1"/>
    </source>
</evidence>
<dbReference type="PROSITE" id="PS51782">
    <property type="entry name" value="LYSM"/>
    <property type="match status" value="1"/>
</dbReference>
<dbReference type="InterPro" id="IPR018392">
    <property type="entry name" value="LysM"/>
</dbReference>
<protein>
    <submittedName>
        <fullName evidence="2">Spore coat assembly protein ExsA</fullName>
    </submittedName>
</protein>
<dbReference type="InterPro" id="IPR036779">
    <property type="entry name" value="LysM_dom_sf"/>
</dbReference>
<dbReference type="SMART" id="SM00257">
    <property type="entry name" value="LysM"/>
    <property type="match status" value="1"/>
</dbReference>
<evidence type="ECO:0000313" key="3">
    <source>
        <dbReference type="Proteomes" id="UP000662904"/>
    </source>
</evidence>
<dbReference type="KEGG" id="kme:H0A61_00857"/>
<evidence type="ECO:0000259" key="1">
    <source>
        <dbReference type="PROSITE" id="PS51782"/>
    </source>
</evidence>
<dbReference type="GO" id="GO:0008932">
    <property type="term" value="F:lytic endotransglycosylase activity"/>
    <property type="evidence" value="ECO:0007669"/>
    <property type="project" value="TreeGrafter"/>
</dbReference>
<dbReference type="EMBL" id="CP059066">
    <property type="protein sequence ID" value="QSQ08530.1"/>
    <property type="molecule type" value="Genomic_DNA"/>
</dbReference>
<dbReference type="RefSeq" id="WP_206708739.1">
    <property type="nucleotide sequence ID" value="NZ_CP059066.1"/>
</dbReference>
<name>A0A8A0RLN7_9FIRM</name>
<proteinExistence type="predicted"/>
<dbReference type="Proteomes" id="UP000662904">
    <property type="component" value="Chromosome"/>
</dbReference>
<dbReference type="Pfam" id="PF01476">
    <property type="entry name" value="LysM"/>
    <property type="match status" value="1"/>
</dbReference>
<dbReference type="CDD" id="cd00118">
    <property type="entry name" value="LysM"/>
    <property type="match status" value="1"/>
</dbReference>
<accession>A0A8A0RLN7</accession>
<dbReference type="SUPFAM" id="SSF54106">
    <property type="entry name" value="LysM domain"/>
    <property type="match status" value="1"/>
</dbReference>
<organism evidence="2 3">
    <name type="scientific">Koleobacter methoxysyntrophicus</name>
    <dbReference type="NCBI Taxonomy" id="2751313"/>
    <lineage>
        <taxon>Bacteria</taxon>
        <taxon>Bacillati</taxon>
        <taxon>Bacillota</taxon>
        <taxon>Clostridia</taxon>
        <taxon>Koleobacterales</taxon>
        <taxon>Koleobacteraceae</taxon>
        <taxon>Koleobacter</taxon>
    </lineage>
</organism>
<dbReference type="AlphaFoldDB" id="A0A8A0RLN7"/>
<dbReference type="PANTHER" id="PTHR33734">
    <property type="entry name" value="LYSM DOMAIN-CONTAINING GPI-ANCHORED PROTEIN 2"/>
    <property type="match status" value="1"/>
</dbReference>
<reference evidence="2" key="1">
    <citation type="submission" date="2020-07" db="EMBL/GenBank/DDBJ databases">
        <title>Koleobacter methoxysyntrophicus gen. nov., sp. nov., a novel anaerobic bacterium isolated from deep subsurface oil field and proposal of Koleobacterales ord. nov. in the phylum Firmicutes.</title>
        <authorList>
            <person name="Sakamoto S."/>
            <person name="Tamaki H."/>
        </authorList>
    </citation>
    <scope>NUCLEOTIDE SEQUENCE</scope>
    <source>
        <strain evidence="2">NRmbB1</strain>
    </source>
</reference>
<dbReference type="InterPro" id="IPR024300">
    <property type="entry name" value="SipL_SPOCS_dom"/>
</dbReference>
<dbReference type="Pfam" id="PF12673">
    <property type="entry name" value="SipL"/>
    <property type="match status" value="3"/>
</dbReference>
<dbReference type="PANTHER" id="PTHR33734:SF22">
    <property type="entry name" value="MEMBRANE-BOUND LYTIC MUREIN TRANSGLYCOSYLASE D"/>
    <property type="match status" value="1"/>
</dbReference>
<dbReference type="Gene3D" id="3.10.350.10">
    <property type="entry name" value="LysM domain"/>
    <property type="match status" value="1"/>
</dbReference>